<organism evidence="3 4">
    <name type="scientific">Georgenia alba</name>
    <dbReference type="NCBI Taxonomy" id="2233858"/>
    <lineage>
        <taxon>Bacteria</taxon>
        <taxon>Bacillati</taxon>
        <taxon>Actinomycetota</taxon>
        <taxon>Actinomycetes</taxon>
        <taxon>Micrococcales</taxon>
        <taxon>Bogoriellaceae</taxon>
        <taxon>Georgenia</taxon>
    </lineage>
</organism>
<accession>A0ABW2Q4F6</accession>
<dbReference type="Proteomes" id="UP001596455">
    <property type="component" value="Unassembled WGS sequence"/>
</dbReference>
<keyword evidence="2" id="KW-0472">Membrane</keyword>
<gene>
    <name evidence="3" type="ORF">ACFQQL_01955</name>
</gene>
<feature type="transmembrane region" description="Helical" evidence="2">
    <location>
        <begin position="561"/>
        <end position="585"/>
    </location>
</feature>
<feature type="region of interest" description="Disordered" evidence="1">
    <location>
        <begin position="283"/>
        <end position="320"/>
    </location>
</feature>
<sequence>MSATVTTTVRNLLTDGRYYYSYGIVVPTTASGVRAVSNGQELTVTRSASDSADFEYATVDFAPLHHGNSRTIEWSYTIEGSPVRSADITRVGDGYATFPVSGFGDAGQVTIEVLVPLSMRLAYTDADITFTQSRSGQTATYTADLDTVGDGISAFVSARDPQRADARTVEVDDISLSLLSFPGDDAWATFVEEHITAGLPVQEEIIGTPWPGGLQTIREDVSPTVLGYAWFDPRAEEIVVPETLDASTLFHELGHAWFNGESFYERWLYEGLTESVAHRVLEATGTDGTPRPRPDRNDAAALPLNSWNERDEQSPGYDPAQEDYAYAASAAAVDDLLADLAAKTVATVLSAAVAGESGYERPGSDGAVLTDWRRFLDLVEIRGGNEEAASVMRTWVADPEDAALLDERAEARDVYVQVDQADAGWQPPAGIRGAMTAWRFDDATSALSELGSAPAAAASVQEAAARAEVPVPEAVRDIYEDAEEPGEYAAAEATLARAAETIELVGEVTAAARVDRDPVTELGEALLGVPRVAASARHDLAAGDLDGAAVQSDTAQDRAGYALVAGSAVVVALLVCLAVVVANGYRLARARRVTRHPGRR</sequence>
<dbReference type="RefSeq" id="WP_382390719.1">
    <property type="nucleotide sequence ID" value="NZ_JBHTCQ010000001.1"/>
</dbReference>
<evidence type="ECO:0000313" key="3">
    <source>
        <dbReference type="EMBL" id="MFC7403859.1"/>
    </source>
</evidence>
<keyword evidence="2" id="KW-1133">Transmembrane helix</keyword>
<reference evidence="4" key="1">
    <citation type="journal article" date="2019" name="Int. J. Syst. Evol. Microbiol.">
        <title>The Global Catalogue of Microorganisms (GCM) 10K type strain sequencing project: providing services to taxonomists for standard genome sequencing and annotation.</title>
        <authorList>
            <consortium name="The Broad Institute Genomics Platform"/>
            <consortium name="The Broad Institute Genome Sequencing Center for Infectious Disease"/>
            <person name="Wu L."/>
            <person name="Ma J."/>
        </authorList>
    </citation>
    <scope>NUCLEOTIDE SEQUENCE [LARGE SCALE GENOMIC DNA]</scope>
    <source>
        <strain evidence="4">JCM 1490</strain>
    </source>
</reference>
<evidence type="ECO:0000256" key="1">
    <source>
        <dbReference type="SAM" id="MobiDB-lite"/>
    </source>
</evidence>
<evidence type="ECO:0008006" key="5">
    <source>
        <dbReference type="Google" id="ProtNLM"/>
    </source>
</evidence>
<evidence type="ECO:0000313" key="4">
    <source>
        <dbReference type="Proteomes" id="UP001596455"/>
    </source>
</evidence>
<keyword evidence="2" id="KW-0812">Transmembrane</keyword>
<protein>
    <recommendedName>
        <fullName evidence="5">Peptidase M1 membrane alanine aminopeptidase domain-containing protein</fullName>
    </recommendedName>
</protein>
<keyword evidence="4" id="KW-1185">Reference proteome</keyword>
<comment type="caution">
    <text evidence="3">The sequence shown here is derived from an EMBL/GenBank/DDBJ whole genome shotgun (WGS) entry which is preliminary data.</text>
</comment>
<dbReference type="EMBL" id="JBHTCQ010000001">
    <property type="protein sequence ID" value="MFC7403859.1"/>
    <property type="molecule type" value="Genomic_DNA"/>
</dbReference>
<evidence type="ECO:0000256" key="2">
    <source>
        <dbReference type="SAM" id="Phobius"/>
    </source>
</evidence>
<proteinExistence type="predicted"/>
<name>A0ABW2Q4F6_9MICO</name>